<dbReference type="InterPro" id="IPR011044">
    <property type="entry name" value="Quino_amine_DH_bsu"/>
</dbReference>
<reference evidence="2" key="1">
    <citation type="submission" date="2024-07" db="EMBL/GenBank/DDBJ databases">
        <authorList>
            <person name="Yu S.T."/>
        </authorList>
    </citation>
    <scope>NUCLEOTIDE SEQUENCE</scope>
    <source>
        <strain evidence="2">R28</strain>
    </source>
</reference>
<dbReference type="AlphaFoldDB" id="A0AB39Q508"/>
<evidence type="ECO:0000313" key="2">
    <source>
        <dbReference type="EMBL" id="XDQ36473.1"/>
    </source>
</evidence>
<evidence type="ECO:0008006" key="3">
    <source>
        <dbReference type="Google" id="ProtNLM"/>
    </source>
</evidence>
<organism evidence="2">
    <name type="scientific">Streptomyces sp. R28</name>
    <dbReference type="NCBI Taxonomy" id="3238628"/>
    <lineage>
        <taxon>Bacteria</taxon>
        <taxon>Bacillati</taxon>
        <taxon>Actinomycetota</taxon>
        <taxon>Actinomycetes</taxon>
        <taxon>Kitasatosporales</taxon>
        <taxon>Streptomycetaceae</taxon>
        <taxon>Streptomyces</taxon>
    </lineage>
</organism>
<accession>A0AB39Q508</accession>
<sequence length="489" mass="50986">MSIGHIADAGIDGIRLRRRVAVTSLALSLALLTGCGGGDAETTTDKGADGSASQGAASGKPAADGPAYKGVALPGYAEQPAWSLPTDTASLGVLDLGGVLLFAKDASGAYLTDAQVDGEPTDVNRVLFSSDEAQKLTLEFRDAKTGAVRRSLKVTGESVEGVTWKDGAPAVAVGSSETTESDGLTQEKTTTSATLYSVDGTKLGETSAYEFGHVIDGYVVAKAGKTLTLTPIGGGTARTIPCNGDDDAECDFDAETGVASGDKTYAPVLVAGSYPGFEAAGNYDYDPSNVTLNDLATGKQIWSSADAEIPKGVALDDKGEPKDRTIHVVRAADGKALVAWKKDVGLSPTTQVYAWYDLASGKLTASYEAAEYLVHSPDGKLAALDRGEFDSGYDGTTLWQTTDGTRLWSQEEGETPFDPIRFSSNGKVLYGDAYDSARFDSSHSTLAVDTRTRKVLAKDLPENSIPAVDATTGYGFLPTDDGFFVFPPA</sequence>
<gene>
    <name evidence="2" type="ORF">AB5J49_25800</name>
</gene>
<feature type="compositionally biased region" description="Low complexity" evidence="1">
    <location>
        <begin position="49"/>
        <end position="63"/>
    </location>
</feature>
<name>A0AB39Q508_9ACTN</name>
<evidence type="ECO:0000256" key="1">
    <source>
        <dbReference type="SAM" id="MobiDB-lite"/>
    </source>
</evidence>
<dbReference type="RefSeq" id="WP_369171055.1">
    <property type="nucleotide sequence ID" value="NZ_CP163439.1"/>
</dbReference>
<protein>
    <recommendedName>
        <fullName evidence="3">Pyrroloquinoline-quinone binding quinoprotein</fullName>
    </recommendedName>
</protein>
<dbReference type="EMBL" id="CP163439">
    <property type="protein sequence ID" value="XDQ36473.1"/>
    <property type="molecule type" value="Genomic_DNA"/>
</dbReference>
<feature type="region of interest" description="Disordered" evidence="1">
    <location>
        <begin position="36"/>
        <end position="63"/>
    </location>
</feature>
<dbReference type="SUPFAM" id="SSF50969">
    <property type="entry name" value="YVTN repeat-like/Quinoprotein amine dehydrogenase"/>
    <property type="match status" value="1"/>
</dbReference>
<proteinExistence type="predicted"/>